<reference evidence="5 6" key="1">
    <citation type="journal article" date="2016" name="Sci. Rep.">
        <title>The Dendrobium catenatum Lindl. genome sequence provides insights into polysaccharide synthase, floral development and adaptive evolution.</title>
        <authorList>
            <person name="Zhang G.Q."/>
            <person name="Xu Q."/>
            <person name="Bian C."/>
            <person name="Tsai W.C."/>
            <person name="Yeh C.M."/>
            <person name="Liu K.W."/>
            <person name="Yoshida K."/>
            <person name="Zhang L.S."/>
            <person name="Chang S.B."/>
            <person name="Chen F."/>
            <person name="Shi Y."/>
            <person name="Su Y.Y."/>
            <person name="Zhang Y.Q."/>
            <person name="Chen L.J."/>
            <person name="Yin Y."/>
            <person name="Lin M."/>
            <person name="Huang H."/>
            <person name="Deng H."/>
            <person name="Wang Z.W."/>
            <person name="Zhu S.L."/>
            <person name="Zhao X."/>
            <person name="Deng C."/>
            <person name="Niu S.C."/>
            <person name="Huang J."/>
            <person name="Wang M."/>
            <person name="Liu G.H."/>
            <person name="Yang H.J."/>
            <person name="Xiao X.J."/>
            <person name="Hsiao Y.Y."/>
            <person name="Wu W.L."/>
            <person name="Chen Y.Y."/>
            <person name="Mitsuda N."/>
            <person name="Ohme-Takagi M."/>
            <person name="Luo Y.B."/>
            <person name="Van de Peer Y."/>
            <person name="Liu Z.J."/>
        </authorList>
    </citation>
    <scope>NUCLEOTIDE SEQUENCE [LARGE SCALE GENOMIC DNA]</scope>
    <source>
        <tissue evidence="5">The whole plant</tissue>
    </source>
</reference>
<dbReference type="GO" id="GO:0005737">
    <property type="term" value="C:cytoplasm"/>
    <property type="evidence" value="ECO:0007669"/>
    <property type="project" value="TreeGrafter"/>
</dbReference>
<evidence type="ECO:0000259" key="4">
    <source>
        <dbReference type="Pfam" id="PF00565"/>
    </source>
</evidence>
<keyword evidence="3" id="KW-0378">Hydrolase</keyword>
<keyword evidence="1" id="KW-0540">Nuclease</keyword>
<dbReference type="GO" id="GO:0016787">
    <property type="term" value="F:hydrolase activity"/>
    <property type="evidence" value="ECO:0007669"/>
    <property type="project" value="UniProtKB-KW"/>
</dbReference>
<dbReference type="Proteomes" id="UP000233837">
    <property type="component" value="Unassembled WGS sequence"/>
</dbReference>
<protein>
    <submittedName>
        <fullName evidence="5">Putative 38.1 kDa protein</fullName>
    </submittedName>
</protein>
<dbReference type="SUPFAM" id="SSF50199">
    <property type="entry name" value="Staphylococcal nuclease"/>
    <property type="match status" value="1"/>
</dbReference>
<dbReference type="Gene3D" id="2.40.50.90">
    <property type="match status" value="1"/>
</dbReference>
<reference evidence="5 6" key="2">
    <citation type="journal article" date="2017" name="Nature">
        <title>The Apostasia genome and the evolution of orchids.</title>
        <authorList>
            <person name="Zhang G.Q."/>
            <person name="Liu K.W."/>
            <person name="Li Z."/>
            <person name="Lohaus R."/>
            <person name="Hsiao Y.Y."/>
            <person name="Niu S.C."/>
            <person name="Wang J.Y."/>
            <person name="Lin Y.C."/>
            <person name="Xu Q."/>
            <person name="Chen L.J."/>
            <person name="Yoshida K."/>
            <person name="Fujiwara S."/>
            <person name="Wang Z.W."/>
            <person name="Zhang Y.Q."/>
            <person name="Mitsuda N."/>
            <person name="Wang M."/>
            <person name="Liu G.H."/>
            <person name="Pecoraro L."/>
            <person name="Huang H.X."/>
            <person name="Xiao X.J."/>
            <person name="Lin M."/>
            <person name="Wu X.Y."/>
            <person name="Wu W.L."/>
            <person name="Chen Y.Y."/>
            <person name="Chang S.B."/>
            <person name="Sakamoto S."/>
            <person name="Ohme-Takagi M."/>
            <person name="Yagi M."/>
            <person name="Zeng S.J."/>
            <person name="Shen C.Y."/>
            <person name="Yeh C.M."/>
            <person name="Luo Y.B."/>
            <person name="Tsai W.C."/>
            <person name="Van de Peer Y."/>
            <person name="Liu Z.J."/>
        </authorList>
    </citation>
    <scope>NUCLEOTIDE SEQUENCE [LARGE SCALE GENOMIC DNA]</scope>
    <source>
        <tissue evidence="5">The whole plant</tissue>
    </source>
</reference>
<dbReference type="GO" id="GO:0004519">
    <property type="term" value="F:endonuclease activity"/>
    <property type="evidence" value="ECO:0007669"/>
    <property type="project" value="UniProtKB-KW"/>
</dbReference>
<gene>
    <name evidence="5" type="ORF">MA16_Dca007029</name>
</gene>
<sequence>MFSTNTSFPGRFQNLSNQQEVLACKYKIRLSGVDGPEVRITYEEEVKQVLVRMRQGKCLKIHVYNEDIYVRSVWDVYCNDIIIQEQMLKRCCASQYVAFDRCQEFTKWQKETGDAR</sequence>
<evidence type="ECO:0000313" key="5">
    <source>
        <dbReference type="EMBL" id="PKU67994.1"/>
    </source>
</evidence>
<dbReference type="InterPro" id="IPR016071">
    <property type="entry name" value="Staphylococal_nuclease_OB-fold"/>
</dbReference>
<keyword evidence="2" id="KW-0255">Endonuclease</keyword>
<evidence type="ECO:0000256" key="3">
    <source>
        <dbReference type="ARBA" id="ARBA00022801"/>
    </source>
</evidence>
<evidence type="ECO:0000313" key="6">
    <source>
        <dbReference type="Proteomes" id="UP000233837"/>
    </source>
</evidence>
<dbReference type="Pfam" id="PF00565">
    <property type="entry name" value="SNase"/>
    <property type="match status" value="1"/>
</dbReference>
<dbReference type="EMBL" id="KZ503159">
    <property type="protein sequence ID" value="PKU67994.1"/>
    <property type="molecule type" value="Genomic_DNA"/>
</dbReference>
<accession>A0A2I0VX55</accession>
<evidence type="ECO:0000256" key="1">
    <source>
        <dbReference type="ARBA" id="ARBA00022722"/>
    </source>
</evidence>
<name>A0A2I0VX55_9ASPA</name>
<keyword evidence="6" id="KW-1185">Reference proteome</keyword>
<organism evidence="5 6">
    <name type="scientific">Dendrobium catenatum</name>
    <dbReference type="NCBI Taxonomy" id="906689"/>
    <lineage>
        <taxon>Eukaryota</taxon>
        <taxon>Viridiplantae</taxon>
        <taxon>Streptophyta</taxon>
        <taxon>Embryophyta</taxon>
        <taxon>Tracheophyta</taxon>
        <taxon>Spermatophyta</taxon>
        <taxon>Magnoliopsida</taxon>
        <taxon>Liliopsida</taxon>
        <taxon>Asparagales</taxon>
        <taxon>Orchidaceae</taxon>
        <taxon>Epidendroideae</taxon>
        <taxon>Malaxideae</taxon>
        <taxon>Dendrobiinae</taxon>
        <taxon>Dendrobium</taxon>
    </lineage>
</organism>
<dbReference type="AlphaFoldDB" id="A0A2I0VX55"/>
<proteinExistence type="predicted"/>
<dbReference type="PANTHER" id="PTHR12302">
    <property type="entry name" value="EBNA2 BINDING PROTEIN P100"/>
    <property type="match status" value="1"/>
</dbReference>
<feature type="domain" description="TNase-like" evidence="4">
    <location>
        <begin position="27"/>
        <end position="111"/>
    </location>
</feature>
<dbReference type="InterPro" id="IPR035437">
    <property type="entry name" value="SNase_OB-fold_sf"/>
</dbReference>
<dbReference type="PANTHER" id="PTHR12302:SF3">
    <property type="entry name" value="SERINE_THREONINE-PROTEIN KINASE 31"/>
    <property type="match status" value="1"/>
</dbReference>
<evidence type="ECO:0000256" key="2">
    <source>
        <dbReference type="ARBA" id="ARBA00022759"/>
    </source>
</evidence>